<reference evidence="1" key="1">
    <citation type="submission" date="2021-10" db="EMBL/GenBank/DDBJ databases">
        <title>Melipona bicolor Genome sequencing and assembly.</title>
        <authorList>
            <person name="Araujo N.S."/>
            <person name="Arias M.C."/>
        </authorList>
    </citation>
    <scope>NUCLEOTIDE SEQUENCE</scope>
    <source>
        <strain evidence="1">USP_2M_L1-L4_2017</strain>
        <tissue evidence="1">Whole body</tissue>
    </source>
</reference>
<proteinExistence type="predicted"/>
<dbReference type="AlphaFoldDB" id="A0AA40G6C1"/>
<dbReference type="Proteomes" id="UP001177670">
    <property type="component" value="Unassembled WGS sequence"/>
</dbReference>
<dbReference type="EMBL" id="JAHYIQ010000005">
    <property type="protein sequence ID" value="KAK1131852.1"/>
    <property type="molecule type" value="Genomic_DNA"/>
</dbReference>
<organism evidence="1 2">
    <name type="scientific">Melipona bicolor</name>
    <dbReference type="NCBI Taxonomy" id="60889"/>
    <lineage>
        <taxon>Eukaryota</taxon>
        <taxon>Metazoa</taxon>
        <taxon>Ecdysozoa</taxon>
        <taxon>Arthropoda</taxon>
        <taxon>Hexapoda</taxon>
        <taxon>Insecta</taxon>
        <taxon>Pterygota</taxon>
        <taxon>Neoptera</taxon>
        <taxon>Endopterygota</taxon>
        <taxon>Hymenoptera</taxon>
        <taxon>Apocrita</taxon>
        <taxon>Aculeata</taxon>
        <taxon>Apoidea</taxon>
        <taxon>Anthophila</taxon>
        <taxon>Apidae</taxon>
        <taxon>Melipona</taxon>
    </lineage>
</organism>
<gene>
    <name evidence="1" type="ORF">K0M31_016002</name>
</gene>
<sequence>MLEWSKVVEEMIWNYGDGRKTNNDESNAVLVNLENWETKTEIMRQKKKLRVSRSYIDHEVSAKERKMQRQLRELTKDIKEAKGHSGGLTIIAWNIIGSKKLVEIGNKIKDYDTGILHHKAVVRFARKGWTSGRQIVGIRKGSLNFQVAEWRYGMVVEEKVAGKLKLTSVYNNVIMLALRDPRGAVKFGGRRWLSDVGQDNKCRRKEADWFCEQYCLTVLSSRKKGHLEGKLTFVRKSGALAIYLVITKEGV</sequence>
<protein>
    <submittedName>
        <fullName evidence="1">Uncharacterized protein</fullName>
    </submittedName>
</protein>
<accession>A0AA40G6C1</accession>
<evidence type="ECO:0000313" key="2">
    <source>
        <dbReference type="Proteomes" id="UP001177670"/>
    </source>
</evidence>
<name>A0AA40G6C1_9HYME</name>
<comment type="caution">
    <text evidence="1">The sequence shown here is derived from an EMBL/GenBank/DDBJ whole genome shotgun (WGS) entry which is preliminary data.</text>
</comment>
<evidence type="ECO:0000313" key="1">
    <source>
        <dbReference type="EMBL" id="KAK1131852.1"/>
    </source>
</evidence>
<keyword evidence="2" id="KW-1185">Reference proteome</keyword>